<accession>A0A0C2W2P9</accession>
<sequence>IQRWFAGRYRLTASLIELLLYSENSPRHRILTSFAKYLTGFTITDAIDLEDEEGPIPQDLEEVMNRYGPLIQVDRLFENENVGLIQALLNALMRWVIRSQPSQIEDHMQDMISRGVGHLAVVAGPTSVPKLNYPVRVTEPLTILSLSTIFEQRPWTQRKGWITNAMRTAPDKSSFGIIYEEMITLLLMENFGGKFTRLGDVFHFAAKSSLGSREVTLVSLTRRADGVMSSCEASWSTGSSDRFAFKAQSPADVLP</sequence>
<proteinExistence type="predicted"/>
<evidence type="ECO:0000313" key="1">
    <source>
        <dbReference type="EMBL" id="KIL55367.1"/>
    </source>
</evidence>
<dbReference type="InParanoid" id="A0A0C2W2P9"/>
<dbReference type="EMBL" id="KN818525">
    <property type="protein sequence ID" value="KIL55367.1"/>
    <property type="molecule type" value="Genomic_DNA"/>
</dbReference>
<dbReference type="HOGENOM" id="CLU_1092144_0_0_1"/>
<evidence type="ECO:0000313" key="2">
    <source>
        <dbReference type="Proteomes" id="UP000054549"/>
    </source>
</evidence>
<gene>
    <name evidence="1" type="ORF">M378DRAFT_634566</name>
</gene>
<name>A0A0C2W2P9_AMAMK</name>
<reference evidence="1 2" key="1">
    <citation type="submission" date="2014-04" db="EMBL/GenBank/DDBJ databases">
        <title>Evolutionary Origins and Diversification of the Mycorrhizal Mutualists.</title>
        <authorList>
            <consortium name="DOE Joint Genome Institute"/>
            <consortium name="Mycorrhizal Genomics Consortium"/>
            <person name="Kohler A."/>
            <person name="Kuo A."/>
            <person name="Nagy L.G."/>
            <person name="Floudas D."/>
            <person name="Copeland A."/>
            <person name="Barry K.W."/>
            <person name="Cichocki N."/>
            <person name="Veneault-Fourrey C."/>
            <person name="LaButti K."/>
            <person name="Lindquist E.A."/>
            <person name="Lipzen A."/>
            <person name="Lundell T."/>
            <person name="Morin E."/>
            <person name="Murat C."/>
            <person name="Riley R."/>
            <person name="Ohm R."/>
            <person name="Sun H."/>
            <person name="Tunlid A."/>
            <person name="Henrissat B."/>
            <person name="Grigoriev I.V."/>
            <person name="Hibbett D.S."/>
            <person name="Martin F."/>
        </authorList>
    </citation>
    <scope>NUCLEOTIDE SEQUENCE [LARGE SCALE GENOMIC DNA]</scope>
    <source>
        <strain evidence="1 2">Koide BX008</strain>
    </source>
</reference>
<dbReference type="OrthoDB" id="3062630at2759"/>
<protein>
    <submittedName>
        <fullName evidence="1">Uncharacterized protein</fullName>
    </submittedName>
</protein>
<dbReference type="Proteomes" id="UP000054549">
    <property type="component" value="Unassembled WGS sequence"/>
</dbReference>
<dbReference type="AlphaFoldDB" id="A0A0C2W2P9"/>
<feature type="non-terminal residue" evidence="1">
    <location>
        <position position="1"/>
    </location>
</feature>
<organism evidence="1 2">
    <name type="scientific">Amanita muscaria (strain Koide BX008)</name>
    <dbReference type="NCBI Taxonomy" id="946122"/>
    <lineage>
        <taxon>Eukaryota</taxon>
        <taxon>Fungi</taxon>
        <taxon>Dikarya</taxon>
        <taxon>Basidiomycota</taxon>
        <taxon>Agaricomycotina</taxon>
        <taxon>Agaricomycetes</taxon>
        <taxon>Agaricomycetidae</taxon>
        <taxon>Agaricales</taxon>
        <taxon>Pluteineae</taxon>
        <taxon>Amanitaceae</taxon>
        <taxon>Amanita</taxon>
    </lineage>
</organism>
<keyword evidence="2" id="KW-1185">Reference proteome</keyword>